<protein>
    <submittedName>
        <fullName evidence="1">Uncharacterized protein</fullName>
    </submittedName>
</protein>
<accession>A0AAV2Z6R0</accession>
<dbReference type="AlphaFoldDB" id="A0AAV2Z6R0"/>
<keyword evidence="2" id="KW-1185">Reference proteome</keyword>
<dbReference type="Proteomes" id="UP001146120">
    <property type="component" value="Unassembled WGS sequence"/>
</dbReference>
<organism evidence="1 2">
    <name type="scientific">Lagenidium giganteum</name>
    <dbReference type="NCBI Taxonomy" id="4803"/>
    <lineage>
        <taxon>Eukaryota</taxon>
        <taxon>Sar</taxon>
        <taxon>Stramenopiles</taxon>
        <taxon>Oomycota</taxon>
        <taxon>Peronosporomycetes</taxon>
        <taxon>Pythiales</taxon>
        <taxon>Pythiaceae</taxon>
    </lineage>
</organism>
<reference evidence="1" key="1">
    <citation type="submission" date="2022-11" db="EMBL/GenBank/DDBJ databases">
        <authorList>
            <person name="Morgan W.R."/>
            <person name="Tartar A."/>
        </authorList>
    </citation>
    <scope>NUCLEOTIDE SEQUENCE</scope>
    <source>
        <strain evidence="1">ARSEF 373</strain>
    </source>
</reference>
<name>A0AAV2Z6R0_9STRA</name>
<reference evidence="1" key="2">
    <citation type="journal article" date="2023" name="Microbiol Resour">
        <title>Decontamination and Annotation of the Draft Genome Sequence of the Oomycete Lagenidium giganteum ARSEF 373.</title>
        <authorList>
            <person name="Morgan W.R."/>
            <person name="Tartar A."/>
        </authorList>
    </citation>
    <scope>NUCLEOTIDE SEQUENCE</scope>
    <source>
        <strain evidence="1">ARSEF 373</strain>
    </source>
</reference>
<proteinExistence type="predicted"/>
<dbReference type="EMBL" id="DAKRPA010000042">
    <property type="protein sequence ID" value="DBA01734.1"/>
    <property type="molecule type" value="Genomic_DNA"/>
</dbReference>
<evidence type="ECO:0000313" key="1">
    <source>
        <dbReference type="EMBL" id="DBA01734.1"/>
    </source>
</evidence>
<comment type="caution">
    <text evidence="1">The sequence shown here is derived from an EMBL/GenBank/DDBJ whole genome shotgun (WGS) entry which is preliminary data.</text>
</comment>
<sequence length="157" mass="18020">MTSFLHNVTFALRASHHSMLGRSPAQAAFGRDMMVDIEHVTDWAERHACKVKQIQQNNHRENAKRVPWDYRPDSISLLRGPYQIQAVRDNGTLVLDKGSDLETVSMRRVIPYKVQGGGECEFAALRRKKTRGQMYARIQATAYVRRIAGHMATRKQR</sequence>
<gene>
    <name evidence="1" type="ORF">N0F65_010144</name>
</gene>
<evidence type="ECO:0000313" key="2">
    <source>
        <dbReference type="Proteomes" id="UP001146120"/>
    </source>
</evidence>